<dbReference type="PANTHER" id="PTHR46796:SF2">
    <property type="entry name" value="TRANSCRIPTIONAL REGULATORY PROTEIN"/>
    <property type="match status" value="1"/>
</dbReference>
<keyword evidence="7" id="KW-1185">Reference proteome</keyword>
<comment type="caution">
    <text evidence="6">The sequence shown here is derived from an EMBL/GenBank/DDBJ whole genome shotgun (WGS) entry which is preliminary data.</text>
</comment>
<dbReference type="EMBL" id="RZIJ01000001">
    <property type="protein sequence ID" value="RUQ75715.1"/>
    <property type="molecule type" value="Genomic_DNA"/>
</dbReference>
<dbReference type="Gene3D" id="1.10.10.60">
    <property type="entry name" value="Homeodomain-like"/>
    <property type="match status" value="1"/>
</dbReference>
<dbReference type="InterPro" id="IPR009057">
    <property type="entry name" value="Homeodomain-like_sf"/>
</dbReference>
<protein>
    <submittedName>
        <fullName evidence="6">AraC family transcriptional regulator</fullName>
    </submittedName>
</protein>
<dbReference type="AlphaFoldDB" id="A0A433JEX3"/>
<evidence type="ECO:0000259" key="5">
    <source>
        <dbReference type="PROSITE" id="PS01124"/>
    </source>
</evidence>
<reference evidence="6 7" key="1">
    <citation type="submission" date="2018-12" db="EMBL/GenBank/DDBJ databases">
        <authorList>
            <person name="Yang Y."/>
        </authorList>
    </citation>
    <scope>NUCLEOTIDE SEQUENCE [LARGE SCALE GENOMIC DNA]</scope>
    <source>
        <strain evidence="6 7">GSF71</strain>
    </source>
</reference>
<feature type="domain" description="HTH araC/xylS-type" evidence="5">
    <location>
        <begin position="142"/>
        <end position="243"/>
    </location>
</feature>
<dbReference type="PANTHER" id="PTHR46796">
    <property type="entry name" value="HTH-TYPE TRANSCRIPTIONAL ACTIVATOR RHAS-RELATED"/>
    <property type="match status" value="1"/>
</dbReference>
<gene>
    <name evidence="6" type="ORF">EJ913_00955</name>
</gene>
<dbReference type="GO" id="GO:0003700">
    <property type="term" value="F:DNA-binding transcription factor activity"/>
    <property type="evidence" value="ECO:0007669"/>
    <property type="project" value="InterPro"/>
</dbReference>
<dbReference type="InterPro" id="IPR018060">
    <property type="entry name" value="HTH_AraC"/>
</dbReference>
<name>A0A433JEX3_9PROT</name>
<accession>A0A433JEX3</accession>
<evidence type="ECO:0000256" key="2">
    <source>
        <dbReference type="ARBA" id="ARBA00023125"/>
    </source>
</evidence>
<keyword evidence="1" id="KW-0805">Transcription regulation</keyword>
<evidence type="ECO:0000313" key="6">
    <source>
        <dbReference type="EMBL" id="RUQ75715.1"/>
    </source>
</evidence>
<dbReference type="PROSITE" id="PS01124">
    <property type="entry name" value="HTH_ARAC_FAMILY_2"/>
    <property type="match status" value="1"/>
</dbReference>
<dbReference type="InterPro" id="IPR050204">
    <property type="entry name" value="AraC_XylS_family_regulators"/>
</dbReference>
<keyword evidence="3" id="KW-0804">Transcription</keyword>
<evidence type="ECO:0000256" key="3">
    <source>
        <dbReference type="ARBA" id="ARBA00023163"/>
    </source>
</evidence>
<feature type="region of interest" description="Disordered" evidence="4">
    <location>
        <begin position="51"/>
        <end position="71"/>
    </location>
</feature>
<dbReference type="OrthoDB" id="110167at2"/>
<dbReference type="SMART" id="SM00342">
    <property type="entry name" value="HTH_ARAC"/>
    <property type="match status" value="1"/>
</dbReference>
<dbReference type="GO" id="GO:0043565">
    <property type="term" value="F:sequence-specific DNA binding"/>
    <property type="evidence" value="ECO:0007669"/>
    <property type="project" value="InterPro"/>
</dbReference>
<dbReference type="RefSeq" id="WP_126993953.1">
    <property type="nucleotide sequence ID" value="NZ_JBNPXW010000001.1"/>
</dbReference>
<evidence type="ECO:0000256" key="4">
    <source>
        <dbReference type="SAM" id="MobiDB-lite"/>
    </source>
</evidence>
<dbReference type="Proteomes" id="UP000280346">
    <property type="component" value="Unassembled WGS sequence"/>
</dbReference>
<evidence type="ECO:0000256" key="1">
    <source>
        <dbReference type="ARBA" id="ARBA00023015"/>
    </source>
</evidence>
<dbReference type="SUPFAM" id="SSF46689">
    <property type="entry name" value="Homeodomain-like"/>
    <property type="match status" value="2"/>
</dbReference>
<evidence type="ECO:0000313" key="7">
    <source>
        <dbReference type="Proteomes" id="UP000280346"/>
    </source>
</evidence>
<organism evidence="6 7">
    <name type="scientific">Azospirillum doebereinerae</name>
    <dbReference type="NCBI Taxonomy" id="92933"/>
    <lineage>
        <taxon>Bacteria</taxon>
        <taxon>Pseudomonadati</taxon>
        <taxon>Pseudomonadota</taxon>
        <taxon>Alphaproteobacteria</taxon>
        <taxon>Rhodospirillales</taxon>
        <taxon>Azospirillaceae</taxon>
        <taxon>Azospirillum</taxon>
    </lineage>
</organism>
<keyword evidence="2" id="KW-0238">DNA-binding</keyword>
<sequence length="256" mass="27820">MPAHPHFSIDIRSYGEDRGADRHDFAQLVLPLSGTLLMDIAGRESGLDPSRAAFVDTGAPHSQTSDRPNRSLILDLDPAGLDPEIAERLTRAPFVQLTPAANKLVDYMGLLAGSGQISASTLRLWVPLLLDTLAQVAPKPPSRLAALLAGIEAEPGLAWTTATMAERAGVSVSRLHTLFRSEFGTTPHAWLSDVRLKRVREWLARSERSIAELAYRAGYADQSALTRAMRQATGLTPAAYRRQSRAAAQETTHKIP</sequence>
<proteinExistence type="predicted"/>
<dbReference type="Pfam" id="PF12833">
    <property type="entry name" value="HTH_18"/>
    <property type="match status" value="1"/>
</dbReference>